<evidence type="ECO:0000313" key="3">
    <source>
        <dbReference type="EMBL" id="ATA54175.1"/>
    </source>
</evidence>
<dbReference type="Proteomes" id="UP000217154">
    <property type="component" value="Chromosome"/>
</dbReference>
<dbReference type="NCBIfam" id="TIGR02601">
    <property type="entry name" value="autotrns_rpt"/>
    <property type="match status" value="1"/>
</dbReference>
<feature type="region of interest" description="Disordered" evidence="2">
    <location>
        <begin position="78"/>
        <end position="101"/>
    </location>
</feature>
<feature type="compositionally biased region" description="Low complexity" evidence="2">
    <location>
        <begin position="78"/>
        <end position="95"/>
    </location>
</feature>
<dbReference type="InterPro" id="IPR011050">
    <property type="entry name" value="Pectin_lyase_fold/virulence"/>
</dbReference>
<name>A0A250DII0_9BURK</name>
<dbReference type="EMBL" id="CP023284">
    <property type="protein sequence ID" value="ATA54175.1"/>
    <property type="molecule type" value="Genomic_DNA"/>
</dbReference>
<evidence type="ECO:0000256" key="1">
    <source>
        <dbReference type="ARBA" id="ARBA00022729"/>
    </source>
</evidence>
<protein>
    <submittedName>
        <fullName evidence="3">Uncharacterized protein</fullName>
    </submittedName>
</protein>
<feature type="region of interest" description="Disordered" evidence="2">
    <location>
        <begin position="1"/>
        <end position="27"/>
    </location>
</feature>
<dbReference type="InterPro" id="IPR013425">
    <property type="entry name" value="Autotrns_rpt"/>
</dbReference>
<reference evidence="3 4" key="1">
    <citation type="submission" date="2017-09" db="EMBL/GenBank/DDBJ databases">
        <title>The diverse metabolic capabilities of V. boronicumulans make it an excellent choice for continued studies on novel biodegradation.</title>
        <authorList>
            <person name="Sun S."/>
        </authorList>
    </citation>
    <scope>NUCLEOTIDE SEQUENCE [LARGE SCALE GENOMIC DNA]</scope>
    <source>
        <strain evidence="3 4">J1</strain>
    </source>
</reference>
<organism evidence="3 4">
    <name type="scientific">Variovorax boronicumulans</name>
    <dbReference type="NCBI Taxonomy" id="436515"/>
    <lineage>
        <taxon>Bacteria</taxon>
        <taxon>Pseudomonadati</taxon>
        <taxon>Pseudomonadota</taxon>
        <taxon>Betaproteobacteria</taxon>
        <taxon>Burkholderiales</taxon>
        <taxon>Comamonadaceae</taxon>
        <taxon>Variovorax</taxon>
    </lineage>
</organism>
<proteinExistence type="predicted"/>
<accession>A0A250DII0</accession>
<dbReference type="Pfam" id="PF12951">
    <property type="entry name" value="PATR"/>
    <property type="match status" value="1"/>
</dbReference>
<dbReference type="AlphaFoldDB" id="A0A250DII0"/>
<dbReference type="SUPFAM" id="SSF51126">
    <property type="entry name" value="Pectin lyase-like"/>
    <property type="match status" value="1"/>
</dbReference>
<evidence type="ECO:0000256" key="2">
    <source>
        <dbReference type="SAM" id="MobiDB-lite"/>
    </source>
</evidence>
<keyword evidence="1" id="KW-0732">Signal</keyword>
<sequence length="101" mass="10063">MVQGDAIELGASGTEVRVGDGSGTDTTRSATLNVALVGTGGLVKDDVGTLVLRGTNTYTGGTTVKAGVLVGDTVSLRATSSTTRRSSSTRTCSSSVPITAR</sequence>
<dbReference type="KEGG" id="vbo:CKY39_13805"/>
<gene>
    <name evidence="3" type="ORF">CKY39_13805</name>
</gene>
<evidence type="ECO:0000313" key="4">
    <source>
        <dbReference type="Proteomes" id="UP000217154"/>
    </source>
</evidence>